<feature type="compositionally biased region" description="Polar residues" evidence="2">
    <location>
        <begin position="483"/>
        <end position="498"/>
    </location>
</feature>
<feature type="compositionally biased region" description="Polar residues" evidence="2">
    <location>
        <begin position="137"/>
        <end position="147"/>
    </location>
</feature>
<proteinExistence type="predicted"/>
<feature type="compositionally biased region" description="Polar residues" evidence="2">
    <location>
        <begin position="183"/>
        <end position="196"/>
    </location>
</feature>
<evidence type="ECO:0000313" key="4">
    <source>
        <dbReference type="EMBL" id="TQF17070.1"/>
    </source>
</evidence>
<evidence type="ECO:0000313" key="5">
    <source>
        <dbReference type="Proteomes" id="UP000315369"/>
    </source>
</evidence>
<name>A0A540X795_9BACT</name>
<keyword evidence="3" id="KW-0812">Transmembrane</keyword>
<dbReference type="Proteomes" id="UP000315369">
    <property type="component" value="Unassembled WGS sequence"/>
</dbReference>
<keyword evidence="3" id="KW-1133">Transmembrane helix</keyword>
<feature type="compositionally biased region" description="Low complexity" evidence="2">
    <location>
        <begin position="43"/>
        <end position="62"/>
    </location>
</feature>
<evidence type="ECO:0008006" key="6">
    <source>
        <dbReference type="Google" id="ProtNLM"/>
    </source>
</evidence>
<dbReference type="OrthoDB" id="5506264at2"/>
<feature type="compositionally biased region" description="Polar residues" evidence="2">
    <location>
        <begin position="217"/>
        <end position="231"/>
    </location>
</feature>
<keyword evidence="5" id="KW-1185">Reference proteome</keyword>
<feature type="region of interest" description="Disordered" evidence="2">
    <location>
        <begin position="122"/>
        <end position="501"/>
    </location>
</feature>
<dbReference type="AlphaFoldDB" id="A0A540X795"/>
<keyword evidence="3" id="KW-0472">Membrane</keyword>
<feature type="coiled-coil region" evidence="1">
    <location>
        <begin position="669"/>
        <end position="696"/>
    </location>
</feature>
<feature type="region of interest" description="Disordered" evidence="2">
    <location>
        <begin position="30"/>
        <end position="91"/>
    </location>
</feature>
<evidence type="ECO:0000256" key="2">
    <source>
        <dbReference type="SAM" id="MobiDB-lite"/>
    </source>
</evidence>
<feature type="compositionally biased region" description="Polar residues" evidence="2">
    <location>
        <begin position="63"/>
        <end position="75"/>
    </location>
</feature>
<gene>
    <name evidence="4" type="ORF">FJV41_05205</name>
</gene>
<protein>
    <recommendedName>
        <fullName evidence="6">Tetratricopeptide repeat protein</fullName>
    </recommendedName>
</protein>
<evidence type="ECO:0000256" key="1">
    <source>
        <dbReference type="SAM" id="Coils"/>
    </source>
</evidence>
<dbReference type="EMBL" id="VIFM01000013">
    <property type="protein sequence ID" value="TQF17070.1"/>
    <property type="molecule type" value="Genomic_DNA"/>
</dbReference>
<evidence type="ECO:0000256" key="3">
    <source>
        <dbReference type="SAM" id="Phobius"/>
    </source>
</evidence>
<accession>A0A540X795</accession>
<feature type="transmembrane region" description="Helical" evidence="3">
    <location>
        <begin position="586"/>
        <end position="607"/>
    </location>
</feature>
<feature type="compositionally biased region" description="Polar residues" evidence="2">
    <location>
        <begin position="411"/>
        <end position="427"/>
    </location>
</feature>
<comment type="caution">
    <text evidence="4">The sequence shown here is derived from an EMBL/GenBank/DDBJ whole genome shotgun (WGS) entry which is preliminary data.</text>
</comment>
<organism evidence="4 5">
    <name type="scientific">Myxococcus llanfairpwllgwyngyllgogerychwyrndrobwllllantysiliogogogochensis</name>
    <dbReference type="NCBI Taxonomy" id="2590453"/>
    <lineage>
        <taxon>Bacteria</taxon>
        <taxon>Pseudomonadati</taxon>
        <taxon>Myxococcota</taxon>
        <taxon>Myxococcia</taxon>
        <taxon>Myxococcales</taxon>
        <taxon>Cystobacterineae</taxon>
        <taxon>Myxococcaceae</taxon>
        <taxon>Myxococcus</taxon>
    </lineage>
</organism>
<feature type="compositionally biased region" description="Low complexity" evidence="2">
    <location>
        <begin position="76"/>
        <end position="91"/>
    </location>
</feature>
<reference evidence="4 5" key="1">
    <citation type="submission" date="2019-06" db="EMBL/GenBank/DDBJ databases">
        <authorList>
            <person name="Livingstone P."/>
            <person name="Whitworth D."/>
        </authorList>
    </citation>
    <scope>NUCLEOTIDE SEQUENCE [LARGE SCALE GENOMIC DNA]</scope>
    <source>
        <strain evidence="4 5">AM401</strain>
    </source>
</reference>
<keyword evidence="1" id="KW-0175">Coiled coil</keyword>
<sequence>MQYVLDPRLLPPGGASVQCTRCGHVFMASPQAEAPRPPPVDPAGPRTPSGSWASASSPAASSMLRTQIFGSGQNQGASGAVPPVDAGAAAHGAVPNTTQTFGAVPPVRADSGPHGAVPNTTQTFGAVPPVRAGAGSQGSVPNTTQTFGAVPPVSAGPHGAVPNTTQTFGAVPPVSAGPHGAVPNTTQTFGAVSPVSSGPHGAVPNTTQTFGAAPPVSSGQHGAVPNTTQTFGAAPPVRSDSGPHGTVPNTTQTFGAVPPVRSDSGPHGAVPNTTQTFGAVPPVSAGPHGAVPNTTQTFGAVPPVRSEPGPHGVVPNTTQTFGAVPPVSSGPHGAVPNTTQTFGAAPPVSSGPHGAVPNTTQTFGAVPPVRADAGPHGSVPNTTQTFGAVPGPAHASSGDPSGQGSSAGGVRQSTQVFGLAAQGSSVPPSIAPVTGGSTEAPASLGRTLTFGAMAAQSTPSAPDEAPSLAGEAQTRAYGDAPGGTQSYGAIGSESSPTGLLSAPVERKTTLYGAALGPGAQSGSVRLPPEDMSGVGTFGAGASLGASEPRTPSSRRVPVSLPPELLAAGRDDSEFPGMAPSSRSSRLWLGLLVAAGVLLAGVLAYPAWRDRNANMPADAVADKDRAAALLRRDDATSRDQAIKTLRGLTTVHPKYTEARAELVGALSLRLGELQSQAERLRMRSEYLQREIEILTRTRESVDWESRVNVLRESTAEVVQLSGPLRVEVDTLRKEVDVLAAELEAAPEVEPAPALAARVKALALHAGVTAAPDALALAERLRNVESAPKIWSTVAKAEYVLSSGSPPDSVAQSVSELEALRQADGTLLRAHVLGARLALRQKKPEAARSLLDEVIALNPNHELARKLLEQLDATGFQP</sequence>